<gene>
    <name evidence="1" type="ORF">L3Q82_009008</name>
</gene>
<dbReference type="Proteomes" id="UP000831701">
    <property type="component" value="Chromosome 1"/>
</dbReference>
<evidence type="ECO:0000313" key="1">
    <source>
        <dbReference type="EMBL" id="KAI3377869.1"/>
    </source>
</evidence>
<name>A0ACB8XCT7_9TELE</name>
<feature type="non-terminal residue" evidence="1">
    <location>
        <position position="1"/>
    </location>
</feature>
<reference evidence="1" key="1">
    <citation type="submission" date="2022-04" db="EMBL/GenBank/DDBJ databases">
        <title>Jade perch genome.</title>
        <authorList>
            <person name="Chao B."/>
        </authorList>
    </citation>
    <scope>NUCLEOTIDE SEQUENCE</scope>
    <source>
        <strain evidence="1">CB-2022</strain>
    </source>
</reference>
<accession>A0ACB8XCT7</accession>
<comment type="caution">
    <text evidence="1">The sequence shown here is derived from an EMBL/GenBank/DDBJ whole genome shotgun (WGS) entry which is preliminary data.</text>
</comment>
<proteinExistence type="predicted"/>
<sequence>GLAPPTSVEALHTAGAHALSNRASATEPRQQSSTATACRVSPMELPLGGPALRHYTQSRPRPHRQKLNYRPSRPQETIIESDNEVLELMGRVDEGVEEFFTKRVLPTDTLKKEDEESITVHEVAPASSVPCPPPTKTLRRKLGDFFTLKKRRGLKSETSHEGRPKKASIADLIRPLRDVARAEKEKDKDRVKEHDKENEKEKGKEPPSAVTGEPAVQETPVSGAPPLRGEAAPPRRALREGKSQSLILLSGSAAAGSTNARNTAKKQFEGQHSFEQKLHLMLQRIGVSKAQPGEAQNQEGEMKKAESEGTIIDSKPEPPPTFTKPRTMSASSGKKHIQTVINSLVSVCKINHLHIQFSSLDTRHQIRPSVSAHESAGKPALLPKPVLKPGPPPTTSGRNTPENELAQIQEGETNTPTKLSPTAAPPAPAAPVLTTTTTPAVPTISDSVPDSTSFTISPSSTVPTSDTDICTDSTAAATTPTSVTEPDSKPTIPAVNATTAELPPTTLPTILTSTATPTEPPTTVSATSSESITPSLSVTSNSTTITMPSITTSETVSAPSNESPVSTASTNLSTKSTLPEPNGILSVDPAPAAGGDAAISVTATASPPFTIISDMPPGLSTTTSSTTEASCVALVSPVTKAAHPPPNSSATITTVSPDSPITTSSSLISSALPPTSSTSSTTTTISPTSTDCMSPITHPATPSTADISSPSTSSSETNPTDTTTTTTSTSLNRADSTSTTSSAKAAAISSPLLTGSDPPHTNNSTALTPTISGLPVTDNSSATSHHVTSPAPSNDSPGQDEDLQTSPEEKSRVEPAEKGAVAEKVVQKSKGTETDESKKGMDGEKESDNEKEKLALVNSEVTGKELLEESVKPKEEVAESASGKDGEVVIAGQKQEETNRSRWRGYEARVIRKRRPEGRDSGEIVVDRPRNPSRFLVPSKPPSEPQSSLRLVLLEMSVVPPSRSAAGWPRGGAVQFGNKYISGPAKPLTLERTINLYPLTNYTFGTKEPLYEKDSSVAARFQRMREEFDKMGMRRTVEGVLIVHEHRLPHVLLLQLGTTFFKLPGGELSPGEDEVEGLKRLMTEILGRQDGVKQDWVIDDCIGNWWRPNFEPPQYPYIPAHITKPKEHKKLFLVQLQEKVPAVDLQSSVKPLAGLCFTSLSAIRGDLELDCHPFPHCTIRNFLSSEIFVENLQRELQGLNFHEKSNDLYKFKQSDDLRKRTEPHIAGLRAALFGRFRSWLEEVLGVELEPTVDISCARYEYTDVLLCHDDELEGRRVAFILYLVPPWQSSDGGTLDLYTTDSNFQPQSIVKSLIPSLNTLVLFEVSPVSFHQVSEVLTQDKCRLSLSGWFHGPSLERPPRHVEPTIPRSPHLPRDETLLLEWVNPAYLDISYQERIQEEFEDSSEIQLKDFLKEEKFREVNEALRLTHIQWTKRGPPNKRCYEVASPDALPPCVSSCWELLCSEAFFLLLSNFTGLQLHFLCPADDEDEEKEEENEEKKDVQDGEATGSSTESPLANTSRKKEPSTPVCCGELRQWRHGGYTLLHDAEAARAEYALDLVLPFGCADWQSEFGGFTCYVANEEDEELLTVYPEDNSLALVYRDKETLKFVKHVNHKSSSDSANSSNCRALISSQFVESMPQRLGSFEGVLNEVASEYSAGGLGGYEILKVHDADPFLGVEVKFVDVSTCQQFLENYGSGAVRQSLSQHACRLLALPQELTVKTQLKASMHILDQYLDKLDLCLQHIHLSQPERLRDEEIDHLEQQLESQALGPAPQSTATTQEESPVPSNCFKFQNRVFEDRMLTPADVQSFSNRVGRQWKHVGRALGKSCRALKGPAIDNLAYEYDRDGLYEQAYQLLSRFIQAEGRAAKLSRLVKALEDCKLTSLAENILDIQP</sequence>
<organism evidence="1 2">
    <name type="scientific">Scortum barcoo</name>
    <name type="common">barcoo grunter</name>
    <dbReference type="NCBI Taxonomy" id="214431"/>
    <lineage>
        <taxon>Eukaryota</taxon>
        <taxon>Metazoa</taxon>
        <taxon>Chordata</taxon>
        <taxon>Craniata</taxon>
        <taxon>Vertebrata</taxon>
        <taxon>Euteleostomi</taxon>
        <taxon>Actinopterygii</taxon>
        <taxon>Neopterygii</taxon>
        <taxon>Teleostei</taxon>
        <taxon>Neoteleostei</taxon>
        <taxon>Acanthomorphata</taxon>
        <taxon>Eupercaria</taxon>
        <taxon>Centrarchiformes</taxon>
        <taxon>Terapontoidei</taxon>
        <taxon>Terapontidae</taxon>
        <taxon>Scortum</taxon>
    </lineage>
</organism>
<keyword evidence="2" id="KW-1185">Reference proteome</keyword>
<evidence type="ECO:0000313" key="2">
    <source>
        <dbReference type="Proteomes" id="UP000831701"/>
    </source>
</evidence>
<dbReference type="EMBL" id="CM041531">
    <property type="protein sequence ID" value="KAI3377869.1"/>
    <property type="molecule type" value="Genomic_DNA"/>
</dbReference>
<protein>
    <submittedName>
        <fullName evidence="1">Uncharacterized protein</fullName>
    </submittedName>
</protein>